<dbReference type="InterPro" id="IPR038461">
    <property type="entry name" value="Schlafen_AlbA_2_dom_sf"/>
</dbReference>
<gene>
    <name evidence="2" type="ORF">AW09_004272</name>
</gene>
<dbReference type="InterPro" id="IPR007421">
    <property type="entry name" value="Schlafen_AlbA_2_dom"/>
</dbReference>
<accession>A0A080LR43</accession>
<reference evidence="2 3" key="1">
    <citation type="submission" date="2014-02" db="EMBL/GenBank/DDBJ databases">
        <title>Expanding our view of genomic diversity in Candidatus Accumulibacter clades.</title>
        <authorList>
            <person name="Skennerton C.T."/>
            <person name="Barr J.J."/>
            <person name="Slater F.R."/>
            <person name="Bond P.L."/>
            <person name="Tyson G.W."/>
        </authorList>
    </citation>
    <scope>NUCLEOTIDE SEQUENCE [LARGE SCALE GENOMIC DNA]</scope>
    <source>
        <strain evidence="3">BA-91</strain>
    </source>
</reference>
<dbReference type="AlphaFoldDB" id="A0A080LR43"/>
<evidence type="ECO:0000313" key="2">
    <source>
        <dbReference type="EMBL" id="KFB70632.1"/>
    </source>
</evidence>
<evidence type="ECO:0000259" key="1">
    <source>
        <dbReference type="Pfam" id="PF04326"/>
    </source>
</evidence>
<protein>
    <submittedName>
        <fullName evidence="2">Divergent AAA domain protein</fullName>
    </submittedName>
</protein>
<evidence type="ECO:0000313" key="3">
    <source>
        <dbReference type="Proteomes" id="UP000020077"/>
    </source>
</evidence>
<organism evidence="2 3">
    <name type="scientific">Candidatus Accumulibacter phosphatis</name>
    <dbReference type="NCBI Taxonomy" id="327160"/>
    <lineage>
        <taxon>Bacteria</taxon>
        <taxon>Pseudomonadati</taxon>
        <taxon>Pseudomonadota</taxon>
        <taxon>Betaproteobacteria</taxon>
        <taxon>Candidatus Accumulibacter</taxon>
    </lineage>
</organism>
<dbReference type="PANTHER" id="PTHR30595:SF6">
    <property type="entry name" value="SCHLAFEN ALBA-2 DOMAIN-CONTAINING PROTEIN"/>
    <property type="match status" value="1"/>
</dbReference>
<name>A0A080LR43_9PROT</name>
<proteinExistence type="predicted"/>
<comment type="caution">
    <text evidence="2">The sequence shown here is derived from an EMBL/GenBank/DDBJ whole genome shotgun (WGS) entry which is preliminary data.</text>
</comment>
<dbReference type="Proteomes" id="UP000020077">
    <property type="component" value="Unassembled WGS sequence"/>
</dbReference>
<dbReference type="EMBL" id="JDVG02000670">
    <property type="protein sequence ID" value="KFB70632.1"/>
    <property type="molecule type" value="Genomic_DNA"/>
</dbReference>
<feature type="domain" description="Schlafen AlbA-2" evidence="1">
    <location>
        <begin position="16"/>
        <end position="105"/>
    </location>
</feature>
<dbReference type="PANTHER" id="PTHR30595">
    <property type="entry name" value="GLPR-RELATED TRANSCRIPTIONAL REPRESSOR"/>
    <property type="match status" value="1"/>
</dbReference>
<dbReference type="Gene3D" id="3.30.950.30">
    <property type="entry name" value="Schlafen, AAA domain"/>
    <property type="match status" value="1"/>
</dbReference>
<dbReference type="Pfam" id="PF04326">
    <property type="entry name" value="SLFN_AlbA_2"/>
    <property type="match status" value="1"/>
</dbReference>
<sequence>MLANRGELLAKIRLGEDSFLELKEVRLAGGKIRGPAQDDLADELAAFANSAGGVLLLGVEDKAREVVGIPIERLDAVEALLRQACEDSLRPPLAPLIERLTLPDGPPWPIWTSRCGAGLRRSKQPIKRRDCCRSWPWPQRTSKAACTRRWPAC</sequence>